<gene>
    <name evidence="1" type="ORF">SPARVUS_LOCUS8284894</name>
</gene>
<dbReference type="EMBL" id="CATNWA010014787">
    <property type="protein sequence ID" value="CAI9575886.1"/>
    <property type="molecule type" value="Genomic_DNA"/>
</dbReference>
<evidence type="ECO:0000313" key="1">
    <source>
        <dbReference type="EMBL" id="CAI9575886.1"/>
    </source>
</evidence>
<protein>
    <submittedName>
        <fullName evidence="1">Uncharacterized protein</fullName>
    </submittedName>
</protein>
<proteinExistence type="predicted"/>
<reference evidence="1" key="1">
    <citation type="submission" date="2023-05" db="EMBL/GenBank/DDBJ databases">
        <authorList>
            <person name="Stuckert A."/>
        </authorList>
    </citation>
    <scope>NUCLEOTIDE SEQUENCE</scope>
</reference>
<organism evidence="1 2">
    <name type="scientific">Staurois parvus</name>
    <dbReference type="NCBI Taxonomy" id="386267"/>
    <lineage>
        <taxon>Eukaryota</taxon>
        <taxon>Metazoa</taxon>
        <taxon>Chordata</taxon>
        <taxon>Craniata</taxon>
        <taxon>Vertebrata</taxon>
        <taxon>Euteleostomi</taxon>
        <taxon>Amphibia</taxon>
        <taxon>Batrachia</taxon>
        <taxon>Anura</taxon>
        <taxon>Neobatrachia</taxon>
        <taxon>Ranoidea</taxon>
        <taxon>Ranidae</taxon>
        <taxon>Staurois</taxon>
    </lineage>
</organism>
<sequence>MCPCTHHHLQVVIIIQDLYSANSLLSTVHCTKLSKVDFISVVNTANCVYKRLENVFNSSISRCCPEPFYIMKNACKAFSRYSNRPGTPNFEVSHERKYVR</sequence>
<name>A0ABN9DWS0_9NEOB</name>
<dbReference type="Proteomes" id="UP001162483">
    <property type="component" value="Unassembled WGS sequence"/>
</dbReference>
<feature type="non-terminal residue" evidence="1">
    <location>
        <position position="100"/>
    </location>
</feature>
<accession>A0ABN9DWS0</accession>
<evidence type="ECO:0000313" key="2">
    <source>
        <dbReference type="Proteomes" id="UP001162483"/>
    </source>
</evidence>
<keyword evidence="2" id="KW-1185">Reference proteome</keyword>
<comment type="caution">
    <text evidence="1">The sequence shown here is derived from an EMBL/GenBank/DDBJ whole genome shotgun (WGS) entry which is preliminary data.</text>
</comment>